<evidence type="ECO:0008006" key="3">
    <source>
        <dbReference type="Google" id="ProtNLM"/>
    </source>
</evidence>
<dbReference type="Gene3D" id="3.40.630.40">
    <property type="entry name" value="Zn-dependent exopeptidases"/>
    <property type="match status" value="1"/>
</dbReference>
<evidence type="ECO:0000313" key="1">
    <source>
        <dbReference type="EMBL" id="BCR06944.1"/>
    </source>
</evidence>
<reference evidence="1 2" key="2">
    <citation type="journal article" date="2021" name="Int. J. Syst. Evol. Microbiol.">
        <title>Isolation and Polyphasic Characterization of Desulfuromonas versatilis sp. Nov., an Electrogenic Bacteria Capable of Versatile Metabolism Isolated from a Graphene Oxide-Reducing Enrichment Culture.</title>
        <authorList>
            <person name="Xie L."/>
            <person name="Yoshida N."/>
            <person name="Ishii S."/>
            <person name="Meng L."/>
        </authorList>
    </citation>
    <scope>NUCLEOTIDE SEQUENCE [LARGE SCALE GENOMIC DNA]</scope>
    <source>
        <strain evidence="1 2">NIT-T3</strain>
    </source>
</reference>
<gene>
    <name evidence="1" type="ORF">DESUT3_40130</name>
</gene>
<accession>A0ABM8I0X3</accession>
<dbReference type="SUPFAM" id="SSF53187">
    <property type="entry name" value="Zn-dependent exopeptidases"/>
    <property type="match status" value="1"/>
</dbReference>
<evidence type="ECO:0000313" key="2">
    <source>
        <dbReference type="Proteomes" id="UP001319827"/>
    </source>
</evidence>
<dbReference type="Pfam" id="PF05013">
    <property type="entry name" value="FGase"/>
    <property type="match status" value="1"/>
</dbReference>
<dbReference type="EMBL" id="AP024355">
    <property type="protein sequence ID" value="BCR06944.1"/>
    <property type="molecule type" value="Genomic_DNA"/>
</dbReference>
<reference evidence="1 2" key="1">
    <citation type="journal article" date="2016" name="C (Basel)">
        <title>Selective Growth of and Electricity Production by Marine Exoelectrogenic Bacteria in Self-Aggregated Hydrogel of Microbially Reduced Graphene Oxide.</title>
        <authorList>
            <person name="Yoshida N."/>
            <person name="Goto Y."/>
            <person name="Miyata Y."/>
        </authorList>
    </citation>
    <scope>NUCLEOTIDE SEQUENCE [LARGE SCALE GENOMIC DNA]</scope>
    <source>
        <strain evidence="1 2">NIT-T3</strain>
    </source>
</reference>
<keyword evidence="2" id="KW-1185">Reference proteome</keyword>
<organism evidence="1 2">
    <name type="scientific">Desulfuromonas versatilis</name>
    <dbReference type="NCBI Taxonomy" id="2802975"/>
    <lineage>
        <taxon>Bacteria</taxon>
        <taxon>Pseudomonadati</taxon>
        <taxon>Thermodesulfobacteriota</taxon>
        <taxon>Desulfuromonadia</taxon>
        <taxon>Desulfuromonadales</taxon>
        <taxon>Desulfuromonadaceae</taxon>
        <taxon>Desulfuromonas</taxon>
    </lineage>
</organism>
<proteinExistence type="predicted"/>
<sequence>MSPEPFSLLISCEHGGNQVPGEYRQLFAGHQALLQTHRGYDIGILPLARRLAEGLGAPLAAAEVTRLLVDLNRSRHSPTLFSFITKPLAETEREKLLERYYHPYRRRVERLAGELAGAGGCLHLSIHSFTPELHGRLRNADLGLLYDPRRPLEREFCLAWQQQLAELAGGWRVRRNYPYRGASDALVTHLRRNLPPDRYLGIELEVNQRIPVLDGPLWEQLQEGLLHTLVGVLEVRKRRVS</sequence>
<dbReference type="InterPro" id="IPR007709">
    <property type="entry name" value="N-FG_amidohydro"/>
</dbReference>
<name>A0ABM8I0X3_9BACT</name>
<dbReference type="RefSeq" id="WP_221250319.1">
    <property type="nucleotide sequence ID" value="NZ_AP024355.1"/>
</dbReference>
<dbReference type="Proteomes" id="UP001319827">
    <property type="component" value="Chromosome"/>
</dbReference>
<protein>
    <recommendedName>
        <fullName evidence="3">N-formylglutamate amidohydrolase</fullName>
    </recommendedName>
</protein>